<gene>
    <name evidence="8" type="ORF">MTBBW1_1300030</name>
</gene>
<dbReference type="PANTHER" id="PTHR48111">
    <property type="entry name" value="REGULATOR OF RPOS"/>
    <property type="match status" value="1"/>
</dbReference>
<evidence type="ECO:0000256" key="4">
    <source>
        <dbReference type="ARBA" id="ARBA00023125"/>
    </source>
</evidence>
<feature type="domain" description="Response regulatory" evidence="7">
    <location>
        <begin position="6"/>
        <end position="124"/>
    </location>
</feature>
<dbReference type="AlphaFoldDB" id="A0A1W1H731"/>
<dbReference type="SMART" id="SM00448">
    <property type="entry name" value="REC"/>
    <property type="match status" value="1"/>
</dbReference>
<feature type="modified residue" description="4-aspartylphosphate" evidence="6">
    <location>
        <position position="57"/>
    </location>
</feature>
<accession>A0A1W1H731</accession>
<dbReference type="RefSeq" id="WP_080804632.1">
    <property type="nucleotide sequence ID" value="NZ_LT828548.1"/>
</dbReference>
<keyword evidence="9" id="KW-1185">Reference proteome</keyword>
<evidence type="ECO:0000259" key="7">
    <source>
        <dbReference type="PROSITE" id="PS50110"/>
    </source>
</evidence>
<dbReference type="PANTHER" id="PTHR48111:SF1">
    <property type="entry name" value="TWO-COMPONENT RESPONSE REGULATOR ORR33"/>
    <property type="match status" value="1"/>
</dbReference>
<proteinExistence type="predicted"/>
<dbReference type="InterPro" id="IPR001789">
    <property type="entry name" value="Sig_transdc_resp-reg_receiver"/>
</dbReference>
<keyword evidence="1 6" id="KW-0597">Phosphoprotein</keyword>
<evidence type="ECO:0000256" key="1">
    <source>
        <dbReference type="ARBA" id="ARBA00022553"/>
    </source>
</evidence>
<dbReference type="GO" id="GO:0000156">
    <property type="term" value="F:phosphorelay response regulator activity"/>
    <property type="evidence" value="ECO:0007669"/>
    <property type="project" value="TreeGrafter"/>
</dbReference>
<dbReference type="GO" id="GO:0006355">
    <property type="term" value="P:regulation of DNA-templated transcription"/>
    <property type="evidence" value="ECO:0007669"/>
    <property type="project" value="TreeGrafter"/>
</dbReference>
<dbReference type="Gene3D" id="3.40.50.2300">
    <property type="match status" value="1"/>
</dbReference>
<dbReference type="OrthoDB" id="9790791at2"/>
<keyword evidence="3" id="KW-0805">Transcription regulation</keyword>
<dbReference type="CDD" id="cd17574">
    <property type="entry name" value="REC_OmpR"/>
    <property type="match status" value="1"/>
</dbReference>
<evidence type="ECO:0000256" key="6">
    <source>
        <dbReference type="PROSITE-ProRule" id="PRU00169"/>
    </source>
</evidence>
<dbReference type="InterPro" id="IPR011006">
    <property type="entry name" value="CheY-like_superfamily"/>
</dbReference>
<evidence type="ECO:0000313" key="8">
    <source>
        <dbReference type="EMBL" id="SLM28290.1"/>
    </source>
</evidence>
<evidence type="ECO:0000256" key="5">
    <source>
        <dbReference type="ARBA" id="ARBA00023163"/>
    </source>
</evidence>
<reference evidence="8 9" key="1">
    <citation type="submission" date="2017-03" db="EMBL/GenBank/DDBJ databases">
        <authorList>
            <person name="Afonso C.L."/>
            <person name="Miller P.J."/>
            <person name="Scott M.A."/>
            <person name="Spackman E."/>
            <person name="Goraichik I."/>
            <person name="Dimitrov K.M."/>
            <person name="Suarez D.L."/>
            <person name="Swayne D.E."/>
        </authorList>
    </citation>
    <scope>NUCLEOTIDE SEQUENCE [LARGE SCALE GENOMIC DNA]</scope>
    <source>
        <strain evidence="8">PRJEB14757</strain>
    </source>
</reference>
<dbReference type="SUPFAM" id="SSF52172">
    <property type="entry name" value="CheY-like"/>
    <property type="match status" value="1"/>
</dbReference>
<dbReference type="Pfam" id="PF00072">
    <property type="entry name" value="Response_reg"/>
    <property type="match status" value="1"/>
</dbReference>
<dbReference type="FunFam" id="3.40.50.2300:FF:000001">
    <property type="entry name" value="DNA-binding response regulator PhoB"/>
    <property type="match status" value="1"/>
</dbReference>
<dbReference type="GO" id="GO:0000976">
    <property type="term" value="F:transcription cis-regulatory region binding"/>
    <property type="evidence" value="ECO:0007669"/>
    <property type="project" value="TreeGrafter"/>
</dbReference>
<name>A0A1W1H731_9BACT</name>
<dbReference type="InterPro" id="IPR039420">
    <property type="entry name" value="WalR-like"/>
</dbReference>
<dbReference type="GO" id="GO:0005829">
    <property type="term" value="C:cytosol"/>
    <property type="evidence" value="ECO:0007669"/>
    <property type="project" value="TreeGrafter"/>
</dbReference>
<organism evidence="8 9">
    <name type="scientific">Desulfamplus magnetovallimortis</name>
    <dbReference type="NCBI Taxonomy" id="1246637"/>
    <lineage>
        <taxon>Bacteria</taxon>
        <taxon>Pseudomonadati</taxon>
        <taxon>Thermodesulfobacteriota</taxon>
        <taxon>Desulfobacteria</taxon>
        <taxon>Desulfobacterales</taxon>
        <taxon>Desulfobacteraceae</taxon>
        <taxon>Desulfamplus</taxon>
    </lineage>
</organism>
<dbReference type="Proteomes" id="UP000191931">
    <property type="component" value="Unassembled WGS sequence"/>
</dbReference>
<evidence type="ECO:0000313" key="9">
    <source>
        <dbReference type="Proteomes" id="UP000191931"/>
    </source>
</evidence>
<dbReference type="EMBL" id="FWEV01000036">
    <property type="protein sequence ID" value="SLM28290.1"/>
    <property type="molecule type" value="Genomic_DNA"/>
</dbReference>
<keyword evidence="2" id="KW-0902">Two-component regulatory system</keyword>
<protein>
    <submittedName>
        <fullName evidence="8">Putative transcriptional regulator ycf27</fullName>
    </submittedName>
</protein>
<evidence type="ECO:0000256" key="3">
    <source>
        <dbReference type="ARBA" id="ARBA00023015"/>
    </source>
</evidence>
<dbReference type="PROSITE" id="PS50110">
    <property type="entry name" value="RESPONSE_REGULATORY"/>
    <property type="match status" value="1"/>
</dbReference>
<sequence length="127" mass="14409">MKKNRTILIVDDMRQIRNILRFSLKKEGFDVVTADSGQAALDYAFSPVKPLDLVLLDIMMPKMDGYEVIKRLKKDDRTKNIPVIFLTAKAQVKDVVNGKAMGADDYVVKPYKFGVLHQKILDLLNIA</sequence>
<keyword evidence="4" id="KW-0238">DNA-binding</keyword>
<evidence type="ECO:0000256" key="2">
    <source>
        <dbReference type="ARBA" id="ARBA00023012"/>
    </source>
</evidence>
<dbReference type="STRING" id="1246637.MTBBW1_1300030"/>
<dbReference type="GO" id="GO:0032993">
    <property type="term" value="C:protein-DNA complex"/>
    <property type="evidence" value="ECO:0007669"/>
    <property type="project" value="TreeGrafter"/>
</dbReference>
<keyword evidence="5" id="KW-0804">Transcription</keyword>